<feature type="region of interest" description="Disordered" evidence="1">
    <location>
        <begin position="45"/>
        <end position="80"/>
    </location>
</feature>
<dbReference type="PATRIC" id="fig|1710896.3.peg.382"/>
<evidence type="ECO:0000313" key="2">
    <source>
        <dbReference type="EMBL" id="OBQ43675.1"/>
    </source>
</evidence>
<dbReference type="AlphaFoldDB" id="A0A1B7X2S6"/>
<proteinExistence type="predicted"/>
<evidence type="ECO:0000313" key="3">
    <source>
        <dbReference type="Proteomes" id="UP000092093"/>
    </source>
</evidence>
<protein>
    <submittedName>
        <fullName evidence="2">Uncharacterized protein</fullName>
    </submittedName>
</protein>
<accession>A0A1B7X2S6</accession>
<organism evidence="2 3">
    <name type="scientific">Aphanizomenon flos-aquae WA102</name>
    <dbReference type="NCBI Taxonomy" id="1710896"/>
    <lineage>
        <taxon>Bacteria</taxon>
        <taxon>Bacillati</taxon>
        <taxon>Cyanobacteriota</taxon>
        <taxon>Cyanophyceae</taxon>
        <taxon>Nostocales</taxon>
        <taxon>Aphanizomenonaceae</taxon>
        <taxon>Aphanizomenon</taxon>
    </lineage>
</organism>
<evidence type="ECO:0000256" key="1">
    <source>
        <dbReference type="SAM" id="MobiDB-lite"/>
    </source>
</evidence>
<dbReference type="Proteomes" id="UP000092093">
    <property type="component" value="Unassembled WGS sequence"/>
</dbReference>
<gene>
    <name evidence="2" type="ORF">AN484_11130</name>
</gene>
<dbReference type="EMBL" id="LJOW01000046">
    <property type="protein sequence ID" value="OBQ43675.1"/>
    <property type="molecule type" value="Genomic_DNA"/>
</dbReference>
<reference evidence="2 3" key="1">
    <citation type="submission" date="2015-09" db="EMBL/GenBank/DDBJ databases">
        <title>Aphanizomenon flos-aquae WA102.</title>
        <authorList>
            <person name="Driscoll C."/>
        </authorList>
    </citation>
    <scope>NUCLEOTIDE SEQUENCE [LARGE SCALE GENOMIC DNA]</scope>
    <source>
        <strain evidence="2">WA102</strain>
    </source>
</reference>
<feature type="compositionally biased region" description="Polar residues" evidence="1">
    <location>
        <begin position="45"/>
        <end position="64"/>
    </location>
</feature>
<comment type="caution">
    <text evidence="2">The sequence shown here is derived from an EMBL/GenBank/DDBJ whole genome shotgun (WGS) entry which is preliminary data.</text>
</comment>
<sequence>MLVFAFIQSTLNKHFNPDQITMLKIRTFILALTLTPVLALNWQQPGQSQTSPSLGSAGSMSGSPSLDIAGGRSGSPSLDIAGGRSGARFSAVRRGSGNSVLITTQGQNKVNRVAARILTRSNNRIVVGSKQSEPSRRGASDRLTQLLTNAGVRPGLGRQFTLIFINIFRPVSASTTPSFRSVQLPQKDLVASTKALKESKIIAQVGDDQLNMGEDIIPTVEVDINELNNAINTYNQIIDESSPVTLQALSQNQDFMEIGNALKELRAAVN</sequence>
<name>A0A1B7X2S6_APHFL</name>